<reference evidence="1" key="1">
    <citation type="journal article" date="2013" name="Environ. Microbiol.">
        <title>Microbiota from the distal guts of lean and obese adolescents exhibit partial functional redundancy besides clear differences in community structure.</title>
        <authorList>
            <person name="Ferrer M."/>
            <person name="Ruiz A."/>
            <person name="Lanza F."/>
            <person name="Haange S.B."/>
            <person name="Oberbach A."/>
            <person name="Till H."/>
            <person name="Bargiela R."/>
            <person name="Campoy C."/>
            <person name="Segura M.T."/>
            <person name="Richter M."/>
            <person name="von Bergen M."/>
            <person name="Seifert J."/>
            <person name="Suarez A."/>
        </authorList>
    </citation>
    <scope>NUCLEOTIDE SEQUENCE</scope>
</reference>
<protein>
    <submittedName>
        <fullName evidence="1">Uncharacterized protein</fullName>
    </submittedName>
</protein>
<dbReference type="AlphaFoldDB" id="K1RDE3"/>
<sequence>MLRSAMRNPDAPLLRIAKRAALEQLLTAAETATPWYGQLMTTPQTIAWFVQLNYWLQKYR</sequence>
<name>K1RDE3_9ZZZZ</name>
<evidence type="ECO:0000313" key="1">
    <source>
        <dbReference type="EMBL" id="EKC43683.1"/>
    </source>
</evidence>
<proteinExistence type="predicted"/>
<feature type="non-terminal residue" evidence="1">
    <location>
        <position position="60"/>
    </location>
</feature>
<gene>
    <name evidence="1" type="ORF">OBE_17871</name>
</gene>
<accession>K1RDE3</accession>
<comment type="caution">
    <text evidence="1">The sequence shown here is derived from an EMBL/GenBank/DDBJ whole genome shotgun (WGS) entry which is preliminary data.</text>
</comment>
<dbReference type="EMBL" id="AJWZ01011926">
    <property type="protein sequence ID" value="EKC43683.1"/>
    <property type="molecule type" value="Genomic_DNA"/>
</dbReference>
<organism evidence="1">
    <name type="scientific">human gut metagenome</name>
    <dbReference type="NCBI Taxonomy" id="408170"/>
    <lineage>
        <taxon>unclassified sequences</taxon>
        <taxon>metagenomes</taxon>
        <taxon>organismal metagenomes</taxon>
    </lineage>
</organism>